<keyword evidence="1" id="KW-0812">Transmembrane</keyword>
<proteinExistence type="predicted"/>
<keyword evidence="3" id="KW-1185">Reference proteome</keyword>
<evidence type="ECO:0000313" key="2">
    <source>
        <dbReference type="EMBL" id="QBO35732.1"/>
    </source>
</evidence>
<keyword evidence="1" id="KW-1133">Transmembrane helix</keyword>
<dbReference type="KEGG" id="wei:EQG49_04275"/>
<accession>A0A4P6YSW0</accession>
<protein>
    <submittedName>
        <fullName evidence="2">DUF600 family protein</fullName>
    </submittedName>
</protein>
<dbReference type="InterPro" id="IPR006728">
    <property type="entry name" value="YezG-like"/>
</dbReference>
<dbReference type="InterPro" id="IPR036170">
    <property type="entry name" value="YezG-like_sf"/>
</dbReference>
<name>A0A4P6YSW0_9LACO</name>
<organism evidence="2 3">
    <name type="scientific">Periweissella cryptocerci</name>
    <dbReference type="NCBI Taxonomy" id="2506420"/>
    <lineage>
        <taxon>Bacteria</taxon>
        <taxon>Bacillati</taxon>
        <taxon>Bacillota</taxon>
        <taxon>Bacilli</taxon>
        <taxon>Lactobacillales</taxon>
        <taxon>Lactobacillaceae</taxon>
        <taxon>Periweissella</taxon>
    </lineage>
</organism>
<dbReference type="EMBL" id="CP037940">
    <property type="protein sequence ID" value="QBO35732.1"/>
    <property type="molecule type" value="Genomic_DNA"/>
</dbReference>
<dbReference type="SUPFAM" id="SSF160424">
    <property type="entry name" value="BH3703-like"/>
    <property type="match status" value="1"/>
</dbReference>
<dbReference type="RefSeq" id="WP_133362811.1">
    <property type="nucleotide sequence ID" value="NZ_CP037940.1"/>
</dbReference>
<dbReference type="Gene3D" id="3.30.500.20">
    <property type="entry name" value="BH3703-like domains"/>
    <property type="match status" value="1"/>
</dbReference>
<keyword evidence="1" id="KW-0472">Membrane</keyword>
<evidence type="ECO:0000256" key="1">
    <source>
        <dbReference type="SAM" id="Phobius"/>
    </source>
</evidence>
<feature type="transmembrane region" description="Helical" evidence="1">
    <location>
        <begin position="54"/>
        <end position="71"/>
    </location>
</feature>
<dbReference type="AlphaFoldDB" id="A0A4P6YSW0"/>
<evidence type="ECO:0000313" key="3">
    <source>
        <dbReference type="Proteomes" id="UP000292886"/>
    </source>
</evidence>
<dbReference type="OrthoDB" id="1633905at2"/>
<reference evidence="3" key="1">
    <citation type="submission" date="2019-03" db="EMBL/GenBank/DDBJ databases">
        <title>Weissella sp. 26KH-42 Genome sequencing.</title>
        <authorList>
            <person name="Heo J."/>
            <person name="Kim S.-J."/>
            <person name="Kim J.-S."/>
            <person name="Hong S.-B."/>
            <person name="Kwon S.-W."/>
        </authorList>
    </citation>
    <scope>NUCLEOTIDE SEQUENCE [LARGE SCALE GENOMIC DNA]</scope>
    <source>
        <strain evidence="3">26KH-42</strain>
    </source>
</reference>
<sequence>MITMLENELAPLYNELGNEVIMTIPKDWTEVHYLGEVESKERSTASIFYFKEKMRIIILFVQTIFLIFITFRRRNMITL</sequence>
<dbReference type="Proteomes" id="UP000292886">
    <property type="component" value="Chromosome"/>
</dbReference>
<dbReference type="Pfam" id="PF04634">
    <property type="entry name" value="YezG-like"/>
    <property type="match status" value="1"/>
</dbReference>
<gene>
    <name evidence="2" type="ORF">EQG49_04275</name>
</gene>